<keyword evidence="2" id="KW-1185">Reference proteome</keyword>
<evidence type="ECO:0000313" key="1">
    <source>
        <dbReference type="EMBL" id="MBT0665221.1"/>
    </source>
</evidence>
<accession>A0AAW4L2M3</accession>
<dbReference type="EMBL" id="JAHCVJ010000005">
    <property type="protein sequence ID" value="MBT0665221.1"/>
    <property type="molecule type" value="Genomic_DNA"/>
</dbReference>
<organism evidence="1 2">
    <name type="scientific">Geoanaerobacter pelophilus</name>
    <dbReference type="NCBI Taxonomy" id="60036"/>
    <lineage>
        <taxon>Bacteria</taxon>
        <taxon>Pseudomonadati</taxon>
        <taxon>Thermodesulfobacteriota</taxon>
        <taxon>Desulfuromonadia</taxon>
        <taxon>Geobacterales</taxon>
        <taxon>Geobacteraceae</taxon>
        <taxon>Geoanaerobacter</taxon>
    </lineage>
</organism>
<evidence type="ECO:0000313" key="2">
    <source>
        <dbReference type="Proteomes" id="UP000811899"/>
    </source>
</evidence>
<sequence length="87" mass="9772">MNLIENSDQARRLARAILSDVALYNQEKVLEGIKSDTIFEILAAELEEGKQHFISRVSPELASSNIYELAVVDVLIKRAGKIESTIW</sequence>
<dbReference type="Proteomes" id="UP000811899">
    <property type="component" value="Unassembled WGS sequence"/>
</dbReference>
<dbReference type="AlphaFoldDB" id="A0AAW4L2M3"/>
<gene>
    <name evidence="1" type="ORF">KI809_13015</name>
</gene>
<proteinExistence type="predicted"/>
<name>A0AAW4L2M3_9BACT</name>
<dbReference type="RefSeq" id="WP_214171995.1">
    <property type="nucleotide sequence ID" value="NZ_JAHCVJ010000005.1"/>
</dbReference>
<reference evidence="1 2" key="1">
    <citation type="submission" date="2021-05" db="EMBL/GenBank/DDBJ databases">
        <title>The draft genome of Geobacter pelophilus DSM 12255.</title>
        <authorList>
            <person name="Xu Z."/>
            <person name="Masuda Y."/>
            <person name="Itoh H."/>
            <person name="Senoo K."/>
        </authorList>
    </citation>
    <scope>NUCLEOTIDE SEQUENCE [LARGE SCALE GENOMIC DNA]</scope>
    <source>
        <strain evidence="1 2">DSM 12255</strain>
    </source>
</reference>
<protein>
    <submittedName>
        <fullName evidence="1">Uncharacterized protein</fullName>
    </submittedName>
</protein>
<comment type="caution">
    <text evidence="1">The sequence shown here is derived from an EMBL/GenBank/DDBJ whole genome shotgun (WGS) entry which is preliminary data.</text>
</comment>